<proteinExistence type="predicted"/>
<comment type="caution">
    <text evidence="4">The sequence shown here is derived from an EMBL/GenBank/DDBJ whole genome shotgun (WGS) entry which is preliminary data.</text>
</comment>
<sequence length="522" mass="57325">MAMARQAARGQRLAEEAAREEAAETRRLQAVELRLALKAEREALRAAIRPGFRRPEDSRSEKELFLREKQHEAGERAAEIRERWRAAQSLLADGLANRCTFFLDDLRLTEPPPEMPPPPELAHPEPRPAQDPVGARDERAWGLATLVHRSRPRTNPAEDEAARLARLAAQAQWAEQERRRLERLTAWEVAQESDHEAFRLKQLWRAREIEAMGQAIVDGDPEAIAAYAALTLERSVYPPGFPRDFDIAFDRASGVLTVEMMLPDIAILPLDTDVQYIQSSNQIVPVPIRGLDRKFIYHDVIAMTALRTMHELCGAVVGLPVSVIGFNGLIARRSWEGSGPPLCVVSLRATTAAFTHLDLSKVDAKATVRALGGVIARPTDESPAVSPIVTMPARSTRDLPRIDLQDPAPFRLALERLAADLGFDAVRSIDAGDALRLVAFDDHPLVGGKVILGAVPDAAANEASVSAFLDAIATEGAVRGILVSDGTFDLAAIRRAERRPVELIDRHGLALLARLPARPAED</sequence>
<dbReference type="EMBL" id="JACIDS010000005">
    <property type="protein sequence ID" value="MBB3932958.1"/>
    <property type="molecule type" value="Genomic_DNA"/>
</dbReference>
<protein>
    <submittedName>
        <fullName evidence="4">Restriction system protein</fullName>
    </submittedName>
</protein>
<dbReference type="GO" id="GO:0009307">
    <property type="term" value="P:DNA restriction-modification system"/>
    <property type="evidence" value="ECO:0007669"/>
    <property type="project" value="InterPro"/>
</dbReference>
<reference evidence="4 5" key="1">
    <citation type="submission" date="2020-08" db="EMBL/GenBank/DDBJ databases">
        <title>Genomic Encyclopedia of Type Strains, Phase IV (KMG-IV): sequencing the most valuable type-strain genomes for metagenomic binning, comparative biology and taxonomic classification.</title>
        <authorList>
            <person name="Goeker M."/>
        </authorList>
    </citation>
    <scope>NUCLEOTIDE SEQUENCE [LARGE SCALE GENOMIC DNA]</scope>
    <source>
        <strain evidence="4 5">DSM 25966</strain>
    </source>
</reference>
<organism evidence="4 5">
    <name type="scientific">Kaistia hirudinis</name>
    <dbReference type="NCBI Taxonomy" id="1293440"/>
    <lineage>
        <taxon>Bacteria</taxon>
        <taxon>Pseudomonadati</taxon>
        <taxon>Pseudomonadota</taxon>
        <taxon>Alphaproteobacteria</taxon>
        <taxon>Hyphomicrobiales</taxon>
        <taxon>Kaistiaceae</taxon>
        <taxon>Kaistia</taxon>
    </lineage>
</organism>
<gene>
    <name evidence="4" type="ORF">GGR25_004022</name>
</gene>
<feature type="compositionally biased region" description="Basic and acidic residues" evidence="2">
    <location>
        <begin position="122"/>
        <end position="135"/>
    </location>
</feature>
<name>A0A840AUW4_9HYPH</name>
<feature type="compositionally biased region" description="Low complexity" evidence="2">
    <location>
        <begin position="1"/>
        <end position="11"/>
    </location>
</feature>
<dbReference type="Pfam" id="PF04471">
    <property type="entry name" value="Mrr_cat"/>
    <property type="match status" value="1"/>
</dbReference>
<keyword evidence="5" id="KW-1185">Reference proteome</keyword>
<evidence type="ECO:0000313" key="5">
    <source>
        <dbReference type="Proteomes" id="UP000553963"/>
    </source>
</evidence>
<feature type="region of interest" description="Disordered" evidence="2">
    <location>
        <begin position="108"/>
        <end position="135"/>
    </location>
</feature>
<evidence type="ECO:0000256" key="2">
    <source>
        <dbReference type="SAM" id="MobiDB-lite"/>
    </source>
</evidence>
<evidence type="ECO:0000259" key="3">
    <source>
        <dbReference type="Pfam" id="PF04471"/>
    </source>
</evidence>
<accession>A0A840AUW4</accession>
<dbReference type="GO" id="GO:0004519">
    <property type="term" value="F:endonuclease activity"/>
    <property type="evidence" value="ECO:0007669"/>
    <property type="project" value="InterPro"/>
</dbReference>
<feature type="coiled-coil region" evidence="1">
    <location>
        <begin position="157"/>
        <end position="184"/>
    </location>
</feature>
<dbReference type="GO" id="GO:0003677">
    <property type="term" value="F:DNA binding"/>
    <property type="evidence" value="ECO:0007669"/>
    <property type="project" value="InterPro"/>
</dbReference>
<feature type="compositionally biased region" description="Pro residues" evidence="2">
    <location>
        <begin position="110"/>
        <end position="121"/>
    </location>
</feature>
<dbReference type="InterPro" id="IPR007560">
    <property type="entry name" value="Restrct_endonuc_IV_Mrr"/>
</dbReference>
<dbReference type="AlphaFoldDB" id="A0A840AUW4"/>
<evidence type="ECO:0000313" key="4">
    <source>
        <dbReference type="EMBL" id="MBB3932958.1"/>
    </source>
</evidence>
<evidence type="ECO:0000256" key="1">
    <source>
        <dbReference type="SAM" id="Coils"/>
    </source>
</evidence>
<feature type="domain" description="Restriction endonuclease type IV Mrr" evidence="3">
    <location>
        <begin position="406"/>
        <end position="510"/>
    </location>
</feature>
<keyword evidence="1" id="KW-0175">Coiled coil</keyword>
<feature type="region of interest" description="Disordered" evidence="2">
    <location>
        <begin position="1"/>
        <end position="20"/>
    </location>
</feature>
<dbReference type="Proteomes" id="UP000553963">
    <property type="component" value="Unassembled WGS sequence"/>
</dbReference>